<evidence type="ECO:0000313" key="2">
    <source>
        <dbReference type="EMBL" id="KAG2633343.1"/>
    </source>
</evidence>
<reference evidence="2" key="1">
    <citation type="submission" date="2020-05" db="EMBL/GenBank/DDBJ databases">
        <title>WGS assembly of Panicum virgatum.</title>
        <authorList>
            <person name="Lovell J.T."/>
            <person name="Jenkins J."/>
            <person name="Shu S."/>
            <person name="Juenger T.E."/>
            <person name="Schmutz J."/>
        </authorList>
    </citation>
    <scope>NUCLEOTIDE SEQUENCE</scope>
    <source>
        <strain evidence="2">AP13</strain>
    </source>
</reference>
<evidence type="ECO:0000313" key="3">
    <source>
        <dbReference type="Proteomes" id="UP000823388"/>
    </source>
</evidence>
<organism evidence="2 3">
    <name type="scientific">Panicum virgatum</name>
    <name type="common">Blackwell switchgrass</name>
    <dbReference type="NCBI Taxonomy" id="38727"/>
    <lineage>
        <taxon>Eukaryota</taxon>
        <taxon>Viridiplantae</taxon>
        <taxon>Streptophyta</taxon>
        <taxon>Embryophyta</taxon>
        <taxon>Tracheophyta</taxon>
        <taxon>Spermatophyta</taxon>
        <taxon>Magnoliopsida</taxon>
        <taxon>Liliopsida</taxon>
        <taxon>Poales</taxon>
        <taxon>Poaceae</taxon>
        <taxon>PACMAD clade</taxon>
        <taxon>Panicoideae</taxon>
        <taxon>Panicodae</taxon>
        <taxon>Paniceae</taxon>
        <taxon>Panicinae</taxon>
        <taxon>Panicum</taxon>
        <taxon>Panicum sect. Hiantes</taxon>
    </lineage>
</organism>
<protein>
    <submittedName>
        <fullName evidence="2">Uncharacterized protein</fullName>
    </submittedName>
</protein>
<comment type="caution">
    <text evidence="2">The sequence shown here is derived from an EMBL/GenBank/DDBJ whole genome shotgun (WGS) entry which is preliminary data.</text>
</comment>
<keyword evidence="3" id="KW-1185">Reference proteome</keyword>
<evidence type="ECO:0000256" key="1">
    <source>
        <dbReference type="SAM" id="MobiDB-lite"/>
    </source>
</evidence>
<feature type="compositionally biased region" description="Basic residues" evidence="1">
    <location>
        <begin position="89"/>
        <end position="102"/>
    </location>
</feature>
<feature type="compositionally biased region" description="Low complexity" evidence="1">
    <location>
        <begin position="1"/>
        <end position="15"/>
    </location>
</feature>
<gene>
    <name evidence="2" type="ORF">PVAP13_2NG278703</name>
</gene>
<feature type="compositionally biased region" description="Low complexity" evidence="1">
    <location>
        <begin position="103"/>
        <end position="114"/>
    </location>
</feature>
<dbReference type="Proteomes" id="UP000823388">
    <property type="component" value="Chromosome 2N"/>
</dbReference>
<dbReference type="EMBL" id="CM029040">
    <property type="protein sequence ID" value="KAG2633343.1"/>
    <property type="molecule type" value="Genomic_DNA"/>
</dbReference>
<sequence>MAYRAARASAGHSRSTTPRASGRTCPPQACCTLGSLAWPPLPPGAHRQKATVAARPRRGLRAPQGRAIGSAGPRQVAAWRGSAGSPRGRGNRRRPSRRRPHSRAAAPAATAAPPLRRHVPSAAAHPPRIRGSAAGEGRSLRAASAAGPSRFEVPPPARADPAATCRIRGWGGAGRGDVQAGAARRLCAGGVGT</sequence>
<feature type="region of interest" description="Disordered" evidence="1">
    <location>
        <begin position="1"/>
        <end position="25"/>
    </location>
</feature>
<proteinExistence type="predicted"/>
<feature type="region of interest" description="Disordered" evidence="1">
    <location>
        <begin position="42"/>
        <end position="162"/>
    </location>
</feature>
<name>A0A8T0VLB7_PANVG</name>
<feature type="compositionally biased region" description="Low complexity" evidence="1">
    <location>
        <begin position="77"/>
        <end position="88"/>
    </location>
</feature>
<accession>A0A8T0VLB7</accession>
<dbReference type="AlphaFoldDB" id="A0A8T0VLB7"/>